<dbReference type="Proteomes" id="UP000515518">
    <property type="component" value="Chromosome"/>
</dbReference>
<evidence type="ECO:0000313" key="2">
    <source>
        <dbReference type="Proteomes" id="UP000515518"/>
    </source>
</evidence>
<sequence>MQAMPPTNVTYQYDGPGGLNGLFSYNGADVEAKQFIHDHLRFNNDVGNHLLATKSVHTIAEGGTINGPARASVAHAVSLMKKGYGDGTAKGGEMDGIYLVVRQDQRDGVRADACGILIDAAFYDNDGFVGGIEGATQKNDKVTQAALSRLVYQIGCMDHAASQEIAYFASADYSEISYGLKIDGHISTGGYFSNYISCSNGSWDVFNINRNGEVTLRHDLSGTSMAIRVGTSGNFGVLNNAKTVELCKPTVKAVLR</sequence>
<organism evidence="1 2">
    <name type="scientific">Rhizobium leguminosarum bv. viciae</name>
    <dbReference type="NCBI Taxonomy" id="387"/>
    <lineage>
        <taxon>Bacteria</taxon>
        <taxon>Pseudomonadati</taxon>
        <taxon>Pseudomonadota</taxon>
        <taxon>Alphaproteobacteria</taxon>
        <taxon>Hyphomicrobiales</taxon>
        <taxon>Rhizobiaceae</taxon>
        <taxon>Rhizobium/Agrobacterium group</taxon>
        <taxon>Rhizobium</taxon>
    </lineage>
</organism>
<protein>
    <submittedName>
        <fullName evidence="1">Uncharacterized protein</fullName>
    </submittedName>
</protein>
<name>A0A7G6RJB7_RHILV</name>
<evidence type="ECO:0000313" key="1">
    <source>
        <dbReference type="EMBL" id="QND42349.1"/>
    </source>
</evidence>
<reference evidence="2" key="1">
    <citation type="journal article" date="2020" name="Mol. Plant Microbe">
        <title>Rhizobial microsymbionts of the narrowly endemic Oxytropis species growing in Kamchatka are characterized by significant genetic diversity and possess a set of genes that are associated with T3SS and T6SS secretion systems and can affect the development of symbiosis.</title>
        <authorList>
            <person name="Safronova V."/>
            <person name="Guro P."/>
            <person name="Sazanova A."/>
            <person name="Kuznetsova I."/>
            <person name="Belimov A."/>
            <person name="Yakubov V."/>
            <person name="Chirak E."/>
            <person name="Afonin A."/>
            <person name="Gogolev Y."/>
            <person name="Andronov E."/>
            <person name="Tikhonovich I."/>
        </authorList>
    </citation>
    <scope>NUCLEOTIDE SEQUENCE [LARGE SCALE GENOMIC DNA]</scope>
    <source>
        <strain evidence="2">RCAM0610</strain>
    </source>
</reference>
<gene>
    <name evidence="1" type="ORF">HB770_11170</name>
</gene>
<accession>A0A7G6RJB7</accession>
<dbReference type="EMBL" id="CP050549">
    <property type="protein sequence ID" value="QND42349.1"/>
    <property type="molecule type" value="Genomic_DNA"/>
</dbReference>
<dbReference type="AlphaFoldDB" id="A0A7G6RJB7"/>
<proteinExistence type="predicted"/>